<evidence type="ECO:0000313" key="2">
    <source>
        <dbReference type="EMBL" id="KAK3923112.1"/>
    </source>
</evidence>
<keyword evidence="3" id="KW-1185">Reference proteome</keyword>
<comment type="caution">
    <text evidence="2">The sequence shown here is derived from an EMBL/GenBank/DDBJ whole genome shotgun (WGS) entry which is preliminary data.</text>
</comment>
<feature type="region of interest" description="Disordered" evidence="1">
    <location>
        <begin position="1"/>
        <end position="22"/>
    </location>
</feature>
<reference evidence="2" key="1">
    <citation type="submission" date="2021-07" db="EMBL/GenBank/DDBJ databases">
        <authorList>
            <person name="Catto M.A."/>
            <person name="Jacobson A."/>
            <person name="Kennedy G."/>
            <person name="Labadie P."/>
            <person name="Hunt B.G."/>
            <person name="Srinivasan R."/>
        </authorList>
    </citation>
    <scope>NUCLEOTIDE SEQUENCE</scope>
    <source>
        <strain evidence="2">PL_HMW_Pooled</strain>
        <tissue evidence="2">Head</tissue>
    </source>
</reference>
<feature type="compositionally biased region" description="Basic and acidic residues" evidence="1">
    <location>
        <begin position="97"/>
        <end position="124"/>
    </location>
</feature>
<feature type="region of interest" description="Disordered" evidence="1">
    <location>
        <begin position="38"/>
        <end position="138"/>
    </location>
</feature>
<reference evidence="2" key="2">
    <citation type="journal article" date="2023" name="BMC Genomics">
        <title>Pest status, molecular evolution, and epigenetic factors derived from the genome assembly of Frankliniella fusca, a thysanopteran phytovirus vector.</title>
        <authorList>
            <person name="Catto M.A."/>
            <person name="Labadie P.E."/>
            <person name="Jacobson A.L."/>
            <person name="Kennedy G.G."/>
            <person name="Srinivasan R."/>
            <person name="Hunt B.G."/>
        </authorList>
    </citation>
    <scope>NUCLEOTIDE SEQUENCE</scope>
    <source>
        <strain evidence="2">PL_HMW_Pooled</strain>
    </source>
</reference>
<feature type="compositionally biased region" description="Polar residues" evidence="1">
    <location>
        <begin position="38"/>
        <end position="52"/>
    </location>
</feature>
<evidence type="ECO:0000256" key="1">
    <source>
        <dbReference type="SAM" id="MobiDB-lite"/>
    </source>
</evidence>
<protein>
    <submittedName>
        <fullName evidence="2">Protein zntA</fullName>
    </submittedName>
</protein>
<dbReference type="Proteomes" id="UP001219518">
    <property type="component" value="Unassembled WGS sequence"/>
</dbReference>
<proteinExistence type="predicted"/>
<evidence type="ECO:0000313" key="3">
    <source>
        <dbReference type="Proteomes" id="UP001219518"/>
    </source>
</evidence>
<dbReference type="EMBL" id="JAHWGI010001139">
    <property type="protein sequence ID" value="KAK3923112.1"/>
    <property type="molecule type" value="Genomic_DNA"/>
</dbReference>
<name>A0AAE1HKT0_9NEOP</name>
<accession>A0AAE1HKT0</accession>
<sequence length="138" mass="15207">MDQSAAGPSRRSGRTRKETQIRCDQCYLTLPSNEYATHLSQHHASAASTTPDQVPGPSNEPPLHQKRMVSRDRPKTPAAPTRRRKKGQSQPSAATYGDDREHEDVRDHDGDGDHDDDGDHDHDSLMNLSTEGMIGGVL</sequence>
<gene>
    <name evidence="2" type="ORF">KUF71_001756</name>
</gene>
<dbReference type="AlphaFoldDB" id="A0AAE1HKT0"/>
<organism evidence="2 3">
    <name type="scientific">Frankliniella fusca</name>
    <dbReference type="NCBI Taxonomy" id="407009"/>
    <lineage>
        <taxon>Eukaryota</taxon>
        <taxon>Metazoa</taxon>
        <taxon>Ecdysozoa</taxon>
        <taxon>Arthropoda</taxon>
        <taxon>Hexapoda</taxon>
        <taxon>Insecta</taxon>
        <taxon>Pterygota</taxon>
        <taxon>Neoptera</taxon>
        <taxon>Paraneoptera</taxon>
        <taxon>Thysanoptera</taxon>
        <taxon>Terebrantia</taxon>
        <taxon>Thripoidea</taxon>
        <taxon>Thripidae</taxon>
        <taxon>Frankliniella</taxon>
    </lineage>
</organism>